<comment type="caution">
    <text evidence="9">The sequence shown here is derived from an EMBL/GenBank/DDBJ whole genome shotgun (WGS) entry which is preliminary data.</text>
</comment>
<evidence type="ECO:0000313" key="9">
    <source>
        <dbReference type="EMBL" id="HJF08441.1"/>
    </source>
</evidence>
<dbReference type="PANTHER" id="PTHR33908">
    <property type="entry name" value="MANNOSYLTRANSFERASE YKCB-RELATED"/>
    <property type="match status" value="1"/>
</dbReference>
<dbReference type="GO" id="GO:0009103">
    <property type="term" value="P:lipopolysaccharide biosynthetic process"/>
    <property type="evidence" value="ECO:0007669"/>
    <property type="project" value="UniProtKB-ARBA"/>
</dbReference>
<evidence type="ECO:0000256" key="6">
    <source>
        <dbReference type="ARBA" id="ARBA00022989"/>
    </source>
</evidence>
<evidence type="ECO:0000256" key="4">
    <source>
        <dbReference type="ARBA" id="ARBA00022679"/>
    </source>
</evidence>
<keyword evidence="2" id="KW-1003">Cell membrane</keyword>
<dbReference type="GO" id="GO:0016763">
    <property type="term" value="F:pentosyltransferase activity"/>
    <property type="evidence" value="ECO:0007669"/>
    <property type="project" value="TreeGrafter"/>
</dbReference>
<evidence type="ECO:0000256" key="2">
    <source>
        <dbReference type="ARBA" id="ARBA00022475"/>
    </source>
</evidence>
<feature type="transmembrane region" description="Helical" evidence="8">
    <location>
        <begin position="278"/>
        <end position="295"/>
    </location>
</feature>
<sequence length="474" mass="52824">MDAKNQKVNIILGCLLAGMIGWLVYSYCIVPLSVEHGYYVTAAKLWAQGMTPWKDFTIQDAPGGIALLGTMYRMVGIEMSSYAASALILLLHLGCVALLGGIMRKIGMSMTSVLFGLLLYVAVLFSSDALMMNMEPVSTFLILCAVRELLSGSRKGIAAAGLLFALAVTCKLQALIFLPVLYLVLPLIKKEENGTQLIRLFTLYVLGALVAMYAVVALSCGDFLWVVNVEWTNLEKVEKEDVYAFLMNLVILTARCNIFFLLLFPFVRKELDNREKSLLKVGLAAYVAVCLLFILKCDMAYGMIAYPFVTLSVVVVLQHIRKEKLMAAVAVAMLVIPVALAVREFRKLDFGKIKQEQMEEIETVRMVVQDCKNTVLLCNDCHEFDLGPQIFAEIPQLRPVNLKTSRFGMEQSFSEFGDFKQAVNDADCIILSSITLQFVFSPEIQYLDEVVDYMENMSSASLTILKRTEDTPEL</sequence>
<proteinExistence type="predicted"/>
<keyword evidence="3" id="KW-0328">Glycosyltransferase</keyword>
<dbReference type="PANTHER" id="PTHR33908:SF11">
    <property type="entry name" value="MEMBRANE PROTEIN"/>
    <property type="match status" value="1"/>
</dbReference>
<evidence type="ECO:0000256" key="1">
    <source>
        <dbReference type="ARBA" id="ARBA00004651"/>
    </source>
</evidence>
<keyword evidence="7 8" id="KW-0472">Membrane</keyword>
<reference evidence="9" key="1">
    <citation type="journal article" date="2021" name="PeerJ">
        <title>Extensive microbial diversity within the chicken gut microbiome revealed by metagenomics and culture.</title>
        <authorList>
            <person name="Gilroy R."/>
            <person name="Ravi A."/>
            <person name="Getino M."/>
            <person name="Pursley I."/>
            <person name="Horton D.L."/>
            <person name="Alikhan N.F."/>
            <person name="Baker D."/>
            <person name="Gharbi K."/>
            <person name="Hall N."/>
            <person name="Watson M."/>
            <person name="Adriaenssens E.M."/>
            <person name="Foster-Nyarko E."/>
            <person name="Jarju S."/>
            <person name="Secka A."/>
            <person name="Antonio M."/>
            <person name="Oren A."/>
            <person name="Chaudhuri R.R."/>
            <person name="La Ragione R."/>
            <person name="Hildebrand F."/>
            <person name="Pallen M.J."/>
        </authorList>
    </citation>
    <scope>NUCLEOTIDE SEQUENCE</scope>
    <source>
        <strain evidence="9">CHK165-8395</strain>
    </source>
</reference>
<reference evidence="9" key="2">
    <citation type="submission" date="2021-09" db="EMBL/GenBank/DDBJ databases">
        <authorList>
            <person name="Gilroy R."/>
        </authorList>
    </citation>
    <scope>NUCLEOTIDE SEQUENCE</scope>
    <source>
        <strain evidence="9">CHK165-8395</strain>
    </source>
</reference>
<comment type="subcellular location">
    <subcellularLocation>
        <location evidence="1">Cell membrane</location>
        <topology evidence="1">Multi-pass membrane protein</topology>
    </subcellularLocation>
</comment>
<feature type="transmembrane region" description="Helical" evidence="8">
    <location>
        <begin position="197"/>
        <end position="225"/>
    </location>
</feature>
<dbReference type="GO" id="GO:0005886">
    <property type="term" value="C:plasma membrane"/>
    <property type="evidence" value="ECO:0007669"/>
    <property type="project" value="UniProtKB-SubCell"/>
</dbReference>
<feature type="transmembrane region" description="Helical" evidence="8">
    <location>
        <begin position="301"/>
        <end position="318"/>
    </location>
</feature>
<protein>
    <submittedName>
        <fullName evidence="9">Uncharacterized protein</fullName>
    </submittedName>
</protein>
<feature type="transmembrane region" description="Helical" evidence="8">
    <location>
        <begin position="245"/>
        <end position="266"/>
    </location>
</feature>
<evidence type="ECO:0000256" key="8">
    <source>
        <dbReference type="SAM" id="Phobius"/>
    </source>
</evidence>
<feature type="transmembrane region" description="Helical" evidence="8">
    <location>
        <begin position="113"/>
        <end position="132"/>
    </location>
</feature>
<feature type="transmembrane region" description="Helical" evidence="8">
    <location>
        <begin position="12"/>
        <end position="34"/>
    </location>
</feature>
<dbReference type="EMBL" id="DYXD01000215">
    <property type="protein sequence ID" value="HJF08441.1"/>
    <property type="molecule type" value="Genomic_DNA"/>
</dbReference>
<dbReference type="AlphaFoldDB" id="A0A921K3T9"/>
<organism evidence="9 10">
    <name type="scientific">Phocaeicola coprocola</name>
    <dbReference type="NCBI Taxonomy" id="310298"/>
    <lineage>
        <taxon>Bacteria</taxon>
        <taxon>Pseudomonadati</taxon>
        <taxon>Bacteroidota</taxon>
        <taxon>Bacteroidia</taxon>
        <taxon>Bacteroidales</taxon>
        <taxon>Bacteroidaceae</taxon>
        <taxon>Phocaeicola</taxon>
    </lineage>
</organism>
<evidence type="ECO:0000256" key="3">
    <source>
        <dbReference type="ARBA" id="ARBA00022676"/>
    </source>
</evidence>
<dbReference type="Proteomes" id="UP000718012">
    <property type="component" value="Unassembled WGS sequence"/>
</dbReference>
<keyword evidence="4" id="KW-0808">Transferase</keyword>
<evidence type="ECO:0000256" key="7">
    <source>
        <dbReference type="ARBA" id="ARBA00023136"/>
    </source>
</evidence>
<keyword evidence="6 8" id="KW-1133">Transmembrane helix</keyword>
<evidence type="ECO:0000256" key="5">
    <source>
        <dbReference type="ARBA" id="ARBA00022692"/>
    </source>
</evidence>
<gene>
    <name evidence="9" type="ORF">K8U81_09680</name>
</gene>
<feature type="transmembrane region" description="Helical" evidence="8">
    <location>
        <begin position="325"/>
        <end position="342"/>
    </location>
</feature>
<accession>A0A921K3T9</accession>
<name>A0A921K3T9_9BACT</name>
<keyword evidence="5 8" id="KW-0812">Transmembrane</keyword>
<dbReference type="InterPro" id="IPR050297">
    <property type="entry name" value="LipidA_mod_glycosyltrf_83"/>
</dbReference>
<evidence type="ECO:0000313" key="10">
    <source>
        <dbReference type="Proteomes" id="UP000718012"/>
    </source>
</evidence>
<feature type="transmembrane region" description="Helical" evidence="8">
    <location>
        <begin position="157"/>
        <end position="185"/>
    </location>
</feature>
<feature type="transmembrane region" description="Helical" evidence="8">
    <location>
        <begin position="81"/>
        <end position="101"/>
    </location>
</feature>